<dbReference type="InterPro" id="IPR046867">
    <property type="entry name" value="AldOxase/xan_DH_MoCoBD2"/>
</dbReference>
<dbReference type="RefSeq" id="WP_218392447.1">
    <property type="nucleotide sequence ID" value="NZ_JAHUZE010000002.1"/>
</dbReference>
<dbReference type="Proteomes" id="UP000756530">
    <property type="component" value="Unassembled WGS sequence"/>
</dbReference>
<accession>A0ABS6T4L7</accession>
<comment type="caution">
    <text evidence="3">The sequence shown here is derived from an EMBL/GenBank/DDBJ whole genome shotgun (WGS) entry which is preliminary data.</text>
</comment>
<dbReference type="PANTHER" id="PTHR11908:SF132">
    <property type="entry name" value="ALDEHYDE OXIDASE 1-RELATED"/>
    <property type="match status" value="1"/>
</dbReference>
<evidence type="ECO:0000313" key="3">
    <source>
        <dbReference type="EMBL" id="MBV7379307.1"/>
    </source>
</evidence>
<gene>
    <name evidence="3" type="ORF">KJP28_10230</name>
</gene>
<dbReference type="InterPro" id="IPR016208">
    <property type="entry name" value="Ald_Oxase/xanthine_DH-like"/>
</dbReference>
<proteinExistence type="predicted"/>
<dbReference type="EMBL" id="JAHUZE010000002">
    <property type="protein sequence ID" value="MBV7379307.1"/>
    <property type="molecule type" value="Genomic_DNA"/>
</dbReference>
<dbReference type="Pfam" id="PF02738">
    <property type="entry name" value="MoCoBD_1"/>
    <property type="match status" value="1"/>
</dbReference>
<dbReference type="InterPro" id="IPR008274">
    <property type="entry name" value="AldOxase/xan_DH_MoCoBD1"/>
</dbReference>
<feature type="domain" description="Aldehyde oxidase/xanthine dehydrogenase a/b hammerhead" evidence="2">
    <location>
        <begin position="21"/>
        <end position="139"/>
    </location>
</feature>
<keyword evidence="4" id="KW-1185">Reference proteome</keyword>
<keyword evidence="1" id="KW-0500">Molybdenum</keyword>
<evidence type="ECO:0000259" key="2">
    <source>
        <dbReference type="SMART" id="SM01008"/>
    </source>
</evidence>
<dbReference type="PANTHER" id="PTHR11908">
    <property type="entry name" value="XANTHINE DEHYDROGENASE"/>
    <property type="match status" value="1"/>
</dbReference>
<evidence type="ECO:0000256" key="1">
    <source>
        <dbReference type="ARBA" id="ARBA00022505"/>
    </source>
</evidence>
<evidence type="ECO:0000313" key="4">
    <source>
        <dbReference type="Proteomes" id="UP000756530"/>
    </source>
</evidence>
<name>A0ABS6T4L7_9RHOB</name>
<sequence>MPADGGIGAPTKRREDLRFLKGTGRYTDDLNRPGQAYVFFLRSNVAHGRINGIDTGAAAGMPGVVRIFTGADFEGVGGMPCGWQVTDKHGEPMQEPGHPILAQGKVRHVGDPIAAVVADTLDQARDAAEAIEVDIEDLPAVIDMKKAIEDGAPKVHDDLSSNLCYDWGFVEENKVAVEQAFKDAAHVTTLELVNNRLVANPMEPRVAIGDYDQAGDNSTLYTTSQNPHVIRLLMGAFVLGIPEHKLRVVAPDVGGGFGTKIFHYAEEAFCTFAAKALNRPVKWTSSRSEAFMSDAHGRDHVTKIELALDGDNNFTALRTETYANMGAYLSTFAPSVPTWLHGTLMAGNYKTPLIYVNVKAVFTNTVPVDAYRGAGRPEATYQLERVIDKAARELGVDPIALRRQNFVTEFPYATPVAVEYDTGDYVATMDKLEEMIDLAGFDKRAEESKKRGKLRGVGVNCYIEACGIAPSHLVGQLGARAGLYESATVRVNATGGLVVMTGSHSHGQGHETSFPQVVAEMIGIDASMVEIVHGDTANTPMGMGTYGSRSLAVGGSAMVRATEKIIAKAKKIAAHLLEAAEGDIELKDGQFSVAGTDKSVAWGDVTLAAYVPHNYPLEDIEPGLEETAFYDPNNFTYPAGAYACEVEVDPETGKVTIESFAAADDFGNVVNPMIVEGQVHGGLAQGIGQALLEGCVYDEDGQLLTGSYMDYAMPRAGDVPSFAVDHSCQTPCTHNPLGVKGCGEAGAIGSPPAVVNAVVDALQRAGKDVTHIDMPLSPSRVWAAMNQ</sequence>
<dbReference type="SMART" id="SM01008">
    <property type="entry name" value="Ald_Xan_dh_C"/>
    <property type="match status" value="1"/>
</dbReference>
<organism evidence="3 4">
    <name type="scientific">Maritimibacter dapengensis</name>
    <dbReference type="NCBI Taxonomy" id="2836868"/>
    <lineage>
        <taxon>Bacteria</taxon>
        <taxon>Pseudomonadati</taxon>
        <taxon>Pseudomonadota</taxon>
        <taxon>Alphaproteobacteria</taxon>
        <taxon>Rhodobacterales</taxon>
        <taxon>Roseobacteraceae</taxon>
        <taxon>Maritimibacter</taxon>
    </lineage>
</organism>
<dbReference type="Pfam" id="PF20256">
    <property type="entry name" value="MoCoBD_2"/>
    <property type="match status" value="1"/>
</dbReference>
<protein>
    <submittedName>
        <fullName evidence="3">Xanthine dehydrogenase family protein molybdopterin-binding subunit</fullName>
    </submittedName>
</protein>
<dbReference type="InterPro" id="IPR000674">
    <property type="entry name" value="Ald_Oxase/Xan_DH_a/b"/>
</dbReference>
<reference evidence="3 4" key="1">
    <citation type="submission" date="2021-05" db="EMBL/GenBank/DDBJ databases">
        <title>Culturable bacteria isolated from Daya Bay.</title>
        <authorList>
            <person name="Zheng W."/>
            <person name="Yu S."/>
            <person name="Huang Y."/>
        </authorList>
    </citation>
    <scope>NUCLEOTIDE SEQUENCE [LARGE SCALE GENOMIC DNA]</scope>
    <source>
        <strain evidence="3 4">DP4N28-5</strain>
    </source>
</reference>
<dbReference type="Pfam" id="PF01315">
    <property type="entry name" value="Ald_Xan_dh_C"/>
    <property type="match status" value="1"/>
</dbReference>